<feature type="binding site" evidence="2">
    <location>
        <begin position="124"/>
        <end position="127"/>
    </location>
    <ligand>
        <name>ATP</name>
        <dbReference type="ChEBI" id="CHEBI:30616"/>
    </ligand>
</feature>
<dbReference type="RefSeq" id="WP_145272154.1">
    <property type="nucleotide sequence ID" value="NZ_CP036426.1"/>
</dbReference>
<comment type="catalytic activity">
    <reaction evidence="2">
        <text>(7R,8S)-7,8-diammoniononanoate + CO2 + ATP = (4R,5S)-dethiobiotin + ADP + phosphate + 3 H(+)</text>
        <dbReference type="Rhea" id="RHEA:15805"/>
        <dbReference type="ChEBI" id="CHEBI:15378"/>
        <dbReference type="ChEBI" id="CHEBI:16526"/>
        <dbReference type="ChEBI" id="CHEBI:30616"/>
        <dbReference type="ChEBI" id="CHEBI:43474"/>
        <dbReference type="ChEBI" id="CHEBI:149469"/>
        <dbReference type="ChEBI" id="CHEBI:149473"/>
        <dbReference type="ChEBI" id="CHEBI:456216"/>
        <dbReference type="EC" id="6.3.3.3"/>
    </reaction>
</comment>
<keyword evidence="2" id="KW-0963">Cytoplasm</keyword>
<dbReference type="EMBL" id="CP036426">
    <property type="protein sequence ID" value="QDV36109.1"/>
    <property type="molecule type" value="Genomic_DNA"/>
</dbReference>
<dbReference type="Gene3D" id="3.40.50.300">
    <property type="entry name" value="P-loop containing nucleotide triphosphate hydrolases"/>
    <property type="match status" value="1"/>
</dbReference>
<feature type="binding site" evidence="2">
    <location>
        <position position="124"/>
    </location>
    <ligand>
        <name>Mg(2+)</name>
        <dbReference type="ChEBI" id="CHEBI:18420"/>
    </ligand>
</feature>
<comment type="cofactor">
    <cofactor evidence="2">
        <name>Mg(2+)</name>
        <dbReference type="ChEBI" id="CHEBI:18420"/>
    </cofactor>
</comment>
<evidence type="ECO:0000313" key="4">
    <source>
        <dbReference type="Proteomes" id="UP000317835"/>
    </source>
</evidence>
<dbReference type="OrthoDB" id="9802097at2"/>
<keyword evidence="2" id="KW-0460">Magnesium</keyword>
<feature type="binding site" evidence="2">
    <location>
        <position position="57"/>
    </location>
    <ligand>
        <name>Mg(2+)</name>
        <dbReference type="ChEBI" id="CHEBI:18420"/>
    </ligand>
</feature>
<accession>A0A518H5J9</accession>
<sequence>MAGLRGLFVTGTDTGVGKTRVASAIASALSASGVRVGVLKPAATGAERVDGAWRSGDAEALIAAIGRDVPIDRVAPILLEAPLAPPVAARLAGAPLGFPRVLESSRSAIGWWAGPGGAELMVVEGVGGLLCPMAEGATVADLAVALDFPLVVVARRGLGTLNHTLLTVEAARGRGLRLAGVVLNGSEPTADPLAERTNPAELSRWLGEVPLLADLPFSPDLAALRAGMSDLDWYGRAAPSRLVVAEDRAIDREPTPPGR</sequence>
<dbReference type="Pfam" id="PF13500">
    <property type="entry name" value="AAA_26"/>
    <property type="match status" value="1"/>
</dbReference>
<dbReference type="UniPathway" id="UPA00078">
    <property type="reaction ID" value="UER00161"/>
</dbReference>
<dbReference type="HAMAP" id="MF_00336">
    <property type="entry name" value="BioD"/>
    <property type="match status" value="1"/>
</dbReference>
<proteinExistence type="inferred from homology"/>
<comment type="caution">
    <text evidence="2">Lacks conserved residue(s) required for the propagation of feature annotation.</text>
</comment>
<reference evidence="3 4" key="1">
    <citation type="submission" date="2019-02" db="EMBL/GenBank/DDBJ databases">
        <title>Deep-cultivation of Planctomycetes and their phenomic and genomic characterization uncovers novel biology.</title>
        <authorList>
            <person name="Wiegand S."/>
            <person name="Jogler M."/>
            <person name="Boedeker C."/>
            <person name="Pinto D."/>
            <person name="Vollmers J."/>
            <person name="Rivas-Marin E."/>
            <person name="Kohn T."/>
            <person name="Peeters S.H."/>
            <person name="Heuer A."/>
            <person name="Rast P."/>
            <person name="Oberbeckmann S."/>
            <person name="Bunk B."/>
            <person name="Jeske O."/>
            <person name="Meyerdierks A."/>
            <person name="Storesund J.E."/>
            <person name="Kallscheuer N."/>
            <person name="Luecker S."/>
            <person name="Lage O.M."/>
            <person name="Pohl T."/>
            <person name="Merkel B.J."/>
            <person name="Hornburger P."/>
            <person name="Mueller R.-W."/>
            <person name="Bruemmer F."/>
            <person name="Labrenz M."/>
            <person name="Spormann A.M."/>
            <person name="Op den Camp H."/>
            <person name="Overmann J."/>
            <person name="Amann R."/>
            <person name="Jetten M.S.M."/>
            <person name="Mascher T."/>
            <person name="Medema M.H."/>
            <person name="Devos D.P."/>
            <person name="Kaster A.-K."/>
            <person name="Ovreas L."/>
            <person name="Rohde M."/>
            <person name="Galperin M.Y."/>
            <person name="Jogler C."/>
        </authorList>
    </citation>
    <scope>NUCLEOTIDE SEQUENCE [LARGE SCALE GENOMIC DNA]</scope>
    <source>
        <strain evidence="3 4">ElP</strain>
    </source>
</reference>
<dbReference type="GO" id="GO:0009102">
    <property type="term" value="P:biotin biosynthetic process"/>
    <property type="evidence" value="ECO:0007669"/>
    <property type="project" value="UniProtKB-UniRule"/>
</dbReference>
<evidence type="ECO:0000256" key="1">
    <source>
        <dbReference type="ARBA" id="ARBA00022756"/>
    </source>
</evidence>
<evidence type="ECO:0000313" key="3">
    <source>
        <dbReference type="EMBL" id="QDV36109.1"/>
    </source>
</evidence>
<dbReference type="InterPro" id="IPR004472">
    <property type="entry name" value="DTB_synth_BioD"/>
</dbReference>
<feature type="active site" evidence="2">
    <location>
        <position position="40"/>
    </location>
</feature>
<keyword evidence="2" id="KW-0547">Nucleotide-binding</keyword>
<dbReference type="InterPro" id="IPR027417">
    <property type="entry name" value="P-loop_NTPase"/>
</dbReference>
<dbReference type="GO" id="GO:0000287">
    <property type="term" value="F:magnesium ion binding"/>
    <property type="evidence" value="ECO:0007669"/>
    <property type="project" value="UniProtKB-UniRule"/>
</dbReference>
<dbReference type="SUPFAM" id="SSF52540">
    <property type="entry name" value="P-loop containing nucleoside triphosphate hydrolases"/>
    <property type="match status" value="1"/>
</dbReference>
<keyword evidence="2" id="KW-0067">ATP-binding</keyword>
<comment type="pathway">
    <text evidence="2">Cofactor biosynthesis; biotin biosynthesis; biotin from 7,8-diaminononanoate: step 1/2.</text>
</comment>
<organism evidence="3 4">
    <name type="scientific">Tautonia plasticadhaerens</name>
    <dbReference type="NCBI Taxonomy" id="2527974"/>
    <lineage>
        <taxon>Bacteria</taxon>
        <taxon>Pseudomonadati</taxon>
        <taxon>Planctomycetota</taxon>
        <taxon>Planctomycetia</taxon>
        <taxon>Isosphaerales</taxon>
        <taxon>Isosphaeraceae</taxon>
        <taxon>Tautonia</taxon>
    </lineage>
</organism>
<protein>
    <recommendedName>
        <fullName evidence="2">ATP-dependent dethiobiotin synthetase BioD</fullName>
        <ecNumber evidence="2">6.3.3.3</ecNumber>
    </recommendedName>
    <alternativeName>
        <fullName evidence="2">DTB synthetase</fullName>
        <shortName evidence="2">DTBS</shortName>
    </alternativeName>
    <alternativeName>
        <fullName evidence="2">Dethiobiotin synthase</fullName>
    </alternativeName>
</protein>
<dbReference type="GO" id="GO:0005829">
    <property type="term" value="C:cytosol"/>
    <property type="evidence" value="ECO:0007669"/>
    <property type="project" value="TreeGrafter"/>
</dbReference>
<dbReference type="AlphaFoldDB" id="A0A518H5J9"/>
<keyword evidence="4" id="KW-1185">Reference proteome</keyword>
<feature type="binding site" evidence="2">
    <location>
        <position position="57"/>
    </location>
    <ligand>
        <name>ATP</name>
        <dbReference type="ChEBI" id="CHEBI:30616"/>
    </ligand>
</feature>
<comment type="subcellular location">
    <subcellularLocation>
        <location evidence="2">Cytoplasm</location>
    </subcellularLocation>
</comment>
<gene>
    <name evidence="3" type="primary">bioD1</name>
    <name evidence="2" type="synonym">bioD</name>
    <name evidence="3" type="ORF">ElP_40210</name>
</gene>
<dbReference type="NCBIfam" id="TIGR00347">
    <property type="entry name" value="bioD"/>
    <property type="match status" value="1"/>
</dbReference>
<dbReference type="GO" id="GO:0005524">
    <property type="term" value="F:ATP binding"/>
    <property type="evidence" value="ECO:0007669"/>
    <property type="project" value="UniProtKB-UniRule"/>
</dbReference>
<feature type="binding site" evidence="2">
    <location>
        <position position="44"/>
    </location>
    <ligand>
        <name>substrate</name>
    </ligand>
</feature>
<dbReference type="PANTHER" id="PTHR43210">
    <property type="entry name" value="DETHIOBIOTIN SYNTHETASE"/>
    <property type="match status" value="1"/>
</dbReference>
<feature type="binding site" evidence="2">
    <location>
        <begin position="216"/>
        <end position="218"/>
    </location>
    <ligand>
        <name>ATP</name>
        <dbReference type="ChEBI" id="CHEBI:30616"/>
    </ligand>
</feature>
<evidence type="ECO:0000256" key="2">
    <source>
        <dbReference type="HAMAP-Rule" id="MF_00336"/>
    </source>
</evidence>
<keyword evidence="1 2" id="KW-0093">Biotin biosynthesis</keyword>
<feature type="binding site" evidence="2">
    <location>
        <position position="19"/>
    </location>
    <ligand>
        <name>Mg(2+)</name>
        <dbReference type="ChEBI" id="CHEBI:18420"/>
    </ligand>
</feature>
<dbReference type="KEGG" id="tpla:ElP_40210"/>
<dbReference type="Proteomes" id="UP000317835">
    <property type="component" value="Chromosome"/>
</dbReference>
<dbReference type="GO" id="GO:0004141">
    <property type="term" value="F:dethiobiotin synthase activity"/>
    <property type="evidence" value="ECO:0007669"/>
    <property type="project" value="UniProtKB-UniRule"/>
</dbReference>
<comment type="similarity">
    <text evidence="2">Belongs to the dethiobiotin synthetase family.</text>
</comment>
<keyword evidence="2 3" id="KW-0436">Ligase</keyword>
<dbReference type="PIRSF" id="PIRSF006755">
    <property type="entry name" value="DTB_synth"/>
    <property type="match status" value="1"/>
</dbReference>
<dbReference type="CDD" id="cd03109">
    <property type="entry name" value="DTBS"/>
    <property type="match status" value="1"/>
</dbReference>
<dbReference type="PANTHER" id="PTHR43210:SF5">
    <property type="entry name" value="DETHIOBIOTIN SYNTHETASE"/>
    <property type="match status" value="1"/>
</dbReference>
<dbReference type="EC" id="6.3.3.3" evidence="2"/>
<comment type="function">
    <text evidence="2">Catalyzes a mechanistically unusual reaction, the ATP-dependent insertion of CO2 between the N7 and N8 nitrogen atoms of 7,8-diaminopelargonic acid (DAPA, also called 7,8-diammoniononanoate) to form a ureido ring.</text>
</comment>
<name>A0A518H5J9_9BACT</name>
<keyword evidence="2" id="KW-0479">Metal-binding</keyword>
<comment type="subunit">
    <text evidence="2">Homodimer.</text>
</comment>